<dbReference type="OrthoDB" id="28334at10239"/>
<evidence type="ECO:0000313" key="6">
    <source>
        <dbReference type="Proteomes" id="UP000201628"/>
    </source>
</evidence>
<dbReference type="EMBL" id="KX859082">
    <property type="protein sequence ID" value="ARX71747.1"/>
    <property type="molecule type" value="Genomic_DNA"/>
</dbReference>
<dbReference type="EMBL" id="KX859080">
    <property type="protein sequence ID" value="ARX71487.1"/>
    <property type="molecule type" value="Genomic_DNA"/>
</dbReference>
<evidence type="ECO:0000313" key="5">
    <source>
        <dbReference type="EMBL" id="ARX71747.1"/>
    </source>
</evidence>
<dbReference type="Proteomes" id="UP000201628">
    <property type="component" value="Segment"/>
</dbReference>
<dbReference type="EMBL" id="KJ406702">
    <property type="protein sequence ID" value="AIS92018.1"/>
    <property type="molecule type" value="Genomic_DNA"/>
</dbReference>
<dbReference type="KEGG" id="vg:20712779"/>
<evidence type="ECO:0000313" key="4">
    <source>
        <dbReference type="EMBL" id="ARX71617.1"/>
    </source>
</evidence>
<gene>
    <name evidence="2" type="ORF">EREL_018</name>
</gene>
<name>A0A097DAK7_9BBAC</name>
<evidence type="ECO:0000313" key="3">
    <source>
        <dbReference type="EMBL" id="ARX71487.1"/>
    </source>
</evidence>
<reference evidence="1 6" key="1">
    <citation type="journal article" date="2014" name="BMC Genomics">
        <title>Genome sequence of Erinnyis ello granulovirus (ErelGV), a natural cassava hornworm pesticide and the first sequenced sphingid-infecting betabaculovirus.</title>
        <authorList>
            <person name="Ardisson-Araujo D.M."/>
            <person name="de Melo F.L."/>
            <person name="Andrade M.D."/>
            <person name="Sihler W."/>
            <person name="Bao S.N."/>
            <person name="Ribeiro B.M."/>
            <person name="de Souza M.L."/>
        </authorList>
    </citation>
    <scope>NUCLEOTIDE SEQUENCE [LARGE SCALE GENOMIC DNA]</scope>
    <source>
        <strain evidence="1">S86</strain>
    </source>
</reference>
<dbReference type="EMBL" id="KX859081">
    <property type="protein sequence ID" value="ARX71617.1"/>
    <property type="molecule type" value="Genomic_DNA"/>
</dbReference>
<reference evidence="2" key="3">
    <citation type="submission" date="2016-09" db="EMBL/GenBank/DDBJ databases">
        <title>Genome-wide Diversity of Wild Populations of Erinnyis ello granulovirus (ErelGV).</title>
        <authorList>
            <person name="Brito A.F."/>
            <person name="Melo F.L."/>
            <person name="Ardisson-Araujo D.M.P."/>
            <person name="Sihler W."/>
            <person name="Souza M.L."/>
            <person name="Ribeiro B.M."/>
        </authorList>
    </citation>
    <scope>NUCLEOTIDE SEQUENCE</scope>
    <source>
        <strain evidence="5">ErelGV-00</strain>
        <strain evidence="2">ErelGV-94</strain>
        <strain evidence="3">ErelGV-98</strain>
        <strain evidence="4">ErelGV-99</strain>
    </source>
</reference>
<dbReference type="EMBL" id="KX859079">
    <property type="protein sequence ID" value="ARX71357.1"/>
    <property type="molecule type" value="Genomic_DNA"/>
</dbReference>
<reference evidence="1" key="2">
    <citation type="submission" date="2014-02" db="EMBL/GenBank/DDBJ databases">
        <authorList>
            <person name="Ardisson-Araujo D.M.P."/>
            <person name="Melo F.L."/>
            <person name="Andrade M.S."/>
            <person name="Sihler W."/>
            <person name="Bao S.N."/>
            <person name="Ribeiro B.M."/>
            <person name="Souza M.L."/>
        </authorList>
    </citation>
    <scope>NUCLEOTIDE SEQUENCE</scope>
    <source>
        <strain evidence="1">S86</strain>
    </source>
</reference>
<evidence type="ECO:0000313" key="2">
    <source>
        <dbReference type="EMBL" id="ARX71357.1"/>
    </source>
</evidence>
<evidence type="ECO:0000313" key="1">
    <source>
        <dbReference type="EMBL" id="AIS92018.1"/>
    </source>
</evidence>
<dbReference type="RefSeq" id="YP_009091857.1">
    <property type="nucleotide sequence ID" value="NC_025257.1"/>
</dbReference>
<accession>A0A097DAK7</accession>
<keyword evidence="6" id="KW-1185">Reference proteome</keyword>
<sequence length="132" mass="15286">MFYITLEDVRVPVIETVDSVYMGLSEIKKFYQLKKPTHNDVLLECRTYIDLMGKASFPPNKLFVSRVGAVLLFEFNNVHYTCYWYIFCIIDNVINNRDSGTNGVPESCATLLENIQKDVTVIKRYVTVNPFE</sequence>
<organism evidence="1 6">
    <name type="scientific">Erinnyis ello granulovirus</name>
    <dbReference type="NCBI Taxonomy" id="307444"/>
    <lineage>
        <taxon>Viruses</taxon>
        <taxon>Viruses incertae sedis</taxon>
        <taxon>Naldaviricetes</taxon>
        <taxon>Lefavirales</taxon>
        <taxon>Baculoviridae</taxon>
        <taxon>Betabaculovirus</taxon>
        <taxon>Betabaculovirus erellonis</taxon>
    </lineage>
</organism>
<protein>
    <submittedName>
        <fullName evidence="1">Uncharacterized protein</fullName>
    </submittedName>
</protein>
<proteinExistence type="predicted"/>